<dbReference type="GO" id="GO:0046872">
    <property type="term" value="F:metal ion binding"/>
    <property type="evidence" value="ECO:0007669"/>
    <property type="project" value="UniProtKB-KW"/>
</dbReference>
<evidence type="ECO:0000256" key="2">
    <source>
        <dbReference type="ARBA" id="ARBA00022737"/>
    </source>
</evidence>
<dbReference type="InterPro" id="IPR007051">
    <property type="entry name" value="CHORD_dom"/>
</dbReference>
<dbReference type="AlphaFoldDB" id="A0A1V9XR46"/>
<dbReference type="InParanoid" id="A0A1V9XR46"/>
<dbReference type="InterPro" id="IPR039790">
    <property type="entry name" value="CHRD1"/>
</dbReference>
<evidence type="ECO:0000256" key="1">
    <source>
        <dbReference type="ARBA" id="ARBA00022723"/>
    </source>
</evidence>
<comment type="caution">
    <text evidence="6">The sequence shown here is derived from an EMBL/GenBank/DDBJ whole genome shotgun (WGS) entry which is preliminary data.</text>
</comment>
<dbReference type="Gene3D" id="2.60.40.790">
    <property type="match status" value="1"/>
</dbReference>
<dbReference type="PANTHER" id="PTHR46983">
    <property type="entry name" value="CYSTEINE AND HISTIDINE-RICH DOMAIN-CONTAINING PROTEIN 1"/>
    <property type="match status" value="1"/>
</dbReference>
<keyword evidence="2" id="KW-0677">Repeat</keyword>
<evidence type="ECO:0000259" key="4">
    <source>
        <dbReference type="PROSITE" id="PS51203"/>
    </source>
</evidence>
<keyword evidence="1" id="KW-0479">Metal-binding</keyword>
<dbReference type="SUPFAM" id="SSF49764">
    <property type="entry name" value="HSP20-like chaperones"/>
    <property type="match status" value="1"/>
</dbReference>
<dbReference type="Pfam" id="PF04968">
    <property type="entry name" value="CHORD"/>
    <property type="match status" value="2"/>
</dbReference>
<dbReference type="EMBL" id="MNPL01005514">
    <property type="protein sequence ID" value="OQR75970.1"/>
    <property type="molecule type" value="Genomic_DNA"/>
</dbReference>
<proteinExistence type="predicted"/>
<dbReference type="PROSITE" id="PS51401">
    <property type="entry name" value="CHORD"/>
    <property type="match status" value="2"/>
</dbReference>
<dbReference type="PANTHER" id="PTHR46983:SF3">
    <property type="entry name" value="CHPADIPLOID STATE MAINTENANCE PROTEIN CHPA"/>
    <property type="match status" value="1"/>
</dbReference>
<dbReference type="PROSITE" id="PS51203">
    <property type="entry name" value="CS"/>
    <property type="match status" value="1"/>
</dbReference>
<sequence length="361" mass="40574">MTTKLCYNKGCAQNFKEEENKDDVCRFHPGAPVFHDAYKSWSCCNKKTTDFTEFLNIKGCTVGRHNPEKPAEEPKPKRDEVIDIPVPQEVRAPAVSMPRPSSSLKMTRLPFKVGATLKPLLEKLNESGDVKIERDVEVGQIPYGTQCKNSGCKSTYVGEHTNEETCFYHEGAPVFHEGMKYWSCCQRKTSDFAAFLDQEGCSTGKHMWFKQKAEHTVACRYDWHQTGSVVVISVFAKSSIPDKCFVELNPVKCKIYIVFGADRCVFETTIVLGGIVDVPSSSVEYLGSKVEITLKKAEHVSWQKLIWDGPSDVDTSTNDNNKKQLAEEINNVTLDDVEVLVNHEAVKEAKKRFNLEGDNTA</sequence>
<dbReference type="InterPro" id="IPR008978">
    <property type="entry name" value="HSP20-like_chaperone"/>
</dbReference>
<keyword evidence="7" id="KW-1185">Reference proteome</keyword>
<feature type="domain" description="CHORD" evidence="5">
    <location>
        <begin position="6"/>
        <end position="65"/>
    </location>
</feature>
<dbReference type="Pfam" id="PF04969">
    <property type="entry name" value="CS"/>
    <property type="match status" value="1"/>
</dbReference>
<protein>
    <submittedName>
        <fullName evidence="6">Cysteine and histidine-rich domain-containing protein 1-like</fullName>
    </submittedName>
</protein>
<name>A0A1V9XR46_9ACAR</name>
<dbReference type="OrthoDB" id="10261079at2759"/>
<dbReference type="InterPro" id="IPR007052">
    <property type="entry name" value="CS_dom"/>
</dbReference>
<evidence type="ECO:0000313" key="7">
    <source>
        <dbReference type="Proteomes" id="UP000192247"/>
    </source>
</evidence>
<accession>A0A1V9XR46</accession>
<evidence type="ECO:0000313" key="6">
    <source>
        <dbReference type="EMBL" id="OQR75970.1"/>
    </source>
</evidence>
<evidence type="ECO:0000256" key="3">
    <source>
        <dbReference type="ARBA" id="ARBA00022833"/>
    </source>
</evidence>
<evidence type="ECO:0000259" key="5">
    <source>
        <dbReference type="PROSITE" id="PS51401"/>
    </source>
</evidence>
<dbReference type="Proteomes" id="UP000192247">
    <property type="component" value="Unassembled WGS sequence"/>
</dbReference>
<keyword evidence="3" id="KW-0862">Zinc</keyword>
<dbReference type="STRING" id="418985.A0A1V9XR46"/>
<feature type="domain" description="CHORD" evidence="5">
    <location>
        <begin position="147"/>
        <end position="206"/>
    </location>
</feature>
<feature type="domain" description="CS" evidence="4">
    <location>
        <begin position="216"/>
        <end position="306"/>
    </location>
</feature>
<dbReference type="FunCoup" id="A0A1V9XR46">
    <property type="interactions" value="1913"/>
</dbReference>
<dbReference type="Gene3D" id="4.10.1130.20">
    <property type="match status" value="2"/>
</dbReference>
<gene>
    <name evidence="6" type="ORF">BIW11_08076</name>
</gene>
<reference evidence="6 7" key="1">
    <citation type="journal article" date="2017" name="Gigascience">
        <title>Draft genome of the honey bee ectoparasitic mite, Tropilaelaps mercedesae, is shaped by the parasitic life history.</title>
        <authorList>
            <person name="Dong X."/>
            <person name="Armstrong S.D."/>
            <person name="Xia D."/>
            <person name="Makepeace B.L."/>
            <person name="Darby A.C."/>
            <person name="Kadowaki T."/>
        </authorList>
    </citation>
    <scope>NUCLEOTIDE SEQUENCE [LARGE SCALE GENOMIC DNA]</scope>
    <source>
        <strain evidence="6">Wuxi-XJTLU</strain>
    </source>
</reference>
<organism evidence="6 7">
    <name type="scientific">Tropilaelaps mercedesae</name>
    <dbReference type="NCBI Taxonomy" id="418985"/>
    <lineage>
        <taxon>Eukaryota</taxon>
        <taxon>Metazoa</taxon>
        <taxon>Ecdysozoa</taxon>
        <taxon>Arthropoda</taxon>
        <taxon>Chelicerata</taxon>
        <taxon>Arachnida</taxon>
        <taxon>Acari</taxon>
        <taxon>Parasitiformes</taxon>
        <taxon>Mesostigmata</taxon>
        <taxon>Gamasina</taxon>
        <taxon>Dermanyssoidea</taxon>
        <taxon>Laelapidae</taxon>
        <taxon>Tropilaelaps</taxon>
    </lineage>
</organism>